<dbReference type="Pfam" id="PF00023">
    <property type="entry name" value="Ank"/>
    <property type="match status" value="2"/>
</dbReference>
<organism evidence="5 6">
    <name type="scientific">Tuber borchii</name>
    <name type="common">White truffle</name>
    <dbReference type="NCBI Taxonomy" id="42251"/>
    <lineage>
        <taxon>Eukaryota</taxon>
        <taxon>Fungi</taxon>
        <taxon>Dikarya</taxon>
        <taxon>Ascomycota</taxon>
        <taxon>Pezizomycotina</taxon>
        <taxon>Pezizomycetes</taxon>
        <taxon>Pezizales</taxon>
        <taxon>Tuberaceae</taxon>
        <taxon>Tuber</taxon>
    </lineage>
</organism>
<gene>
    <name evidence="5" type="ORF">B9Z19DRAFT_1131054</name>
</gene>
<evidence type="ECO:0000256" key="3">
    <source>
        <dbReference type="ARBA" id="ARBA00023043"/>
    </source>
</evidence>
<proteinExistence type="predicted"/>
<feature type="repeat" description="ANK" evidence="4">
    <location>
        <begin position="337"/>
        <end position="374"/>
    </location>
</feature>
<dbReference type="SUPFAM" id="SSF48403">
    <property type="entry name" value="Ankyrin repeat"/>
    <property type="match status" value="1"/>
</dbReference>
<dbReference type="OrthoDB" id="4772757at2759"/>
<dbReference type="EMBL" id="NESQ01000223">
    <property type="protein sequence ID" value="PUU75603.1"/>
    <property type="molecule type" value="Genomic_DNA"/>
</dbReference>
<dbReference type="PANTHER" id="PTHR24161">
    <property type="entry name" value="ANK_REP_REGION DOMAIN-CONTAINING PROTEIN-RELATED"/>
    <property type="match status" value="1"/>
</dbReference>
<dbReference type="AlphaFoldDB" id="A0A2T6ZJE9"/>
<name>A0A2T6ZJE9_TUBBO</name>
<dbReference type="Gene3D" id="1.25.40.20">
    <property type="entry name" value="Ankyrin repeat-containing domain"/>
    <property type="match status" value="3"/>
</dbReference>
<reference evidence="5 6" key="1">
    <citation type="submission" date="2017-04" db="EMBL/GenBank/DDBJ databases">
        <title>Draft genome sequence of Tuber borchii Vittad., a whitish edible truffle.</title>
        <authorList>
            <consortium name="DOE Joint Genome Institute"/>
            <person name="Murat C."/>
            <person name="Kuo A."/>
            <person name="Barry K.W."/>
            <person name="Clum A."/>
            <person name="Dockter R.B."/>
            <person name="Fauchery L."/>
            <person name="Iotti M."/>
            <person name="Kohler A."/>
            <person name="Labutti K."/>
            <person name="Lindquist E.A."/>
            <person name="Lipzen A."/>
            <person name="Ohm R.A."/>
            <person name="Wang M."/>
            <person name="Grigoriev I.V."/>
            <person name="Zambonelli A."/>
            <person name="Martin F.M."/>
        </authorList>
    </citation>
    <scope>NUCLEOTIDE SEQUENCE [LARGE SCALE GENOMIC DNA]</scope>
    <source>
        <strain evidence="5 6">Tbo3840</strain>
    </source>
</reference>
<keyword evidence="6" id="KW-1185">Reference proteome</keyword>
<dbReference type="InterPro" id="IPR002110">
    <property type="entry name" value="Ankyrin_rpt"/>
</dbReference>
<sequence length="473" mass="51040">MSINHLPNELIILISESLPTPALNALLRTSNRFALVLTPSLHNRALIGDDKCSALHWAVTRCHLPMVRIILNTGTPISQLQLVFEPVLQSAIHAKDLTILRLLLEAGADTEASPGLAGGSKKGKGTALVLCGVLGLVDAARLLLAAGAREREHALRSAAKRGHIEIVKLFLDHNVTIDPSPMCIAAKFGDEKLLNYLMQGASKDQLSLAMLDAIYFGHTNLVRILLDSGADPNYKLPKPPYSSKQDTPLIQLFRRLHLDPSGHMESHIDIVEMLISRGADATYSSHTTAFSWACLGGPRLIPVTDIDQPGRTIPESAYKLLDLFLSAGIDINSPGPQGNTPVHLAVCHLALRQTPIDYLEYFISRGADVNTVNNAGGAPLHKVAGLRKDVFMRLIELGADLSISDPSGGGPMMDVANWGTTWPDVLKWYLRRRREGLGFNGISETALLNASRNAGLRGGIEVSKILLAGVNPG</sequence>
<evidence type="ECO:0000256" key="4">
    <source>
        <dbReference type="PROSITE-ProRule" id="PRU00023"/>
    </source>
</evidence>
<dbReference type="PANTHER" id="PTHR24161:SF85">
    <property type="entry name" value="PALMITOYLTRANSFERASE HIP14"/>
    <property type="match status" value="1"/>
</dbReference>
<protein>
    <recommendedName>
        <fullName evidence="1">protein S-acyltransferase</fullName>
        <ecNumber evidence="1">2.3.1.225</ecNumber>
    </recommendedName>
</protein>
<dbReference type="InterPro" id="IPR036770">
    <property type="entry name" value="Ankyrin_rpt-contain_sf"/>
</dbReference>
<keyword evidence="3 4" id="KW-0040">ANK repeat</keyword>
<comment type="caution">
    <text evidence="5">The sequence shown here is derived from an EMBL/GenBank/DDBJ whole genome shotgun (WGS) entry which is preliminary data.</text>
</comment>
<dbReference type="SMART" id="SM00248">
    <property type="entry name" value="ANK"/>
    <property type="match status" value="7"/>
</dbReference>
<evidence type="ECO:0000256" key="2">
    <source>
        <dbReference type="ARBA" id="ARBA00022737"/>
    </source>
</evidence>
<evidence type="ECO:0000256" key="1">
    <source>
        <dbReference type="ARBA" id="ARBA00012210"/>
    </source>
</evidence>
<evidence type="ECO:0000313" key="6">
    <source>
        <dbReference type="Proteomes" id="UP000244722"/>
    </source>
</evidence>
<dbReference type="PROSITE" id="PS50088">
    <property type="entry name" value="ANK_REPEAT"/>
    <property type="match status" value="1"/>
</dbReference>
<dbReference type="GO" id="GO:0019706">
    <property type="term" value="F:protein-cysteine S-palmitoyltransferase activity"/>
    <property type="evidence" value="ECO:0007669"/>
    <property type="project" value="UniProtKB-EC"/>
</dbReference>
<accession>A0A2T6ZJE9</accession>
<dbReference type="EC" id="2.3.1.225" evidence="1"/>
<dbReference type="Proteomes" id="UP000244722">
    <property type="component" value="Unassembled WGS sequence"/>
</dbReference>
<evidence type="ECO:0000313" key="5">
    <source>
        <dbReference type="EMBL" id="PUU75603.1"/>
    </source>
</evidence>
<dbReference type="Pfam" id="PF12796">
    <property type="entry name" value="Ank_2"/>
    <property type="match status" value="1"/>
</dbReference>
<dbReference type="PROSITE" id="PS50297">
    <property type="entry name" value="ANK_REP_REGION"/>
    <property type="match status" value="1"/>
</dbReference>
<dbReference type="STRING" id="42251.A0A2T6ZJE9"/>
<keyword evidence="2" id="KW-0677">Repeat</keyword>